<dbReference type="NCBIfam" id="NF005807">
    <property type="entry name" value="PRK07667.1"/>
    <property type="match status" value="1"/>
</dbReference>
<evidence type="ECO:0000259" key="1">
    <source>
        <dbReference type="Pfam" id="PF00485"/>
    </source>
</evidence>
<comment type="caution">
    <text evidence="2">The sequence shown here is derived from an EMBL/GenBank/DDBJ whole genome shotgun (WGS) entry which is preliminary data.</text>
</comment>
<dbReference type="AlphaFoldDB" id="A0A841RK43"/>
<dbReference type="InterPro" id="IPR027417">
    <property type="entry name" value="P-loop_NTPase"/>
</dbReference>
<evidence type="ECO:0000313" key="2">
    <source>
        <dbReference type="EMBL" id="MBB6512342.1"/>
    </source>
</evidence>
<dbReference type="SUPFAM" id="SSF52540">
    <property type="entry name" value="P-loop containing nucleoside triphosphate hydrolases"/>
    <property type="match status" value="1"/>
</dbReference>
<feature type="domain" description="Phosphoribulokinase/uridine kinase" evidence="1">
    <location>
        <begin position="25"/>
        <end position="168"/>
    </location>
</feature>
<dbReference type="InterPro" id="IPR006083">
    <property type="entry name" value="PRK/URK"/>
</dbReference>
<dbReference type="Gene3D" id="3.40.50.300">
    <property type="entry name" value="P-loop containing nucleotide triphosphate hydrolases"/>
    <property type="match status" value="1"/>
</dbReference>
<protein>
    <submittedName>
        <fullName evidence="2">Uridine kinase</fullName>
        <ecNumber evidence="2">2.7.1.48</ecNumber>
    </submittedName>
</protein>
<accession>A0A841RK43</accession>
<sequence>MSLISILDTLLNHYTKRNKINHPFIVGVDGLGGAGKTTFVKNLKEELTDKGHEVITIHMDDYIVESSKRYKTGYEEWYEYYYLQWNIDLLLTELFQPLFNGANMVNLPLYNRTNDTISKQRIHIPSNSIVLIEGVFIQRREWREFFNFVIFIDCPHNIRKNRVLNRDKYIGDYQYRLKKYQNRYWIAEDNYLEIENPLEKAVVIYTYI</sequence>
<dbReference type="Pfam" id="PF00485">
    <property type="entry name" value="PRK"/>
    <property type="match status" value="1"/>
</dbReference>
<dbReference type="PANTHER" id="PTHR10285">
    <property type="entry name" value="URIDINE KINASE"/>
    <property type="match status" value="1"/>
</dbReference>
<keyword evidence="2" id="KW-0808">Transferase</keyword>
<evidence type="ECO:0000313" key="3">
    <source>
        <dbReference type="Proteomes" id="UP000572212"/>
    </source>
</evidence>
<dbReference type="GO" id="GO:0005524">
    <property type="term" value="F:ATP binding"/>
    <property type="evidence" value="ECO:0007669"/>
    <property type="project" value="InterPro"/>
</dbReference>
<keyword evidence="2" id="KW-0418">Kinase</keyword>
<dbReference type="Proteomes" id="UP000572212">
    <property type="component" value="Unassembled WGS sequence"/>
</dbReference>
<organism evidence="2 3">
    <name type="scientific">Gracilibacillus halotolerans</name>
    <dbReference type="NCBI Taxonomy" id="74386"/>
    <lineage>
        <taxon>Bacteria</taxon>
        <taxon>Bacillati</taxon>
        <taxon>Bacillota</taxon>
        <taxon>Bacilli</taxon>
        <taxon>Bacillales</taxon>
        <taxon>Bacillaceae</taxon>
        <taxon>Gracilibacillus</taxon>
    </lineage>
</organism>
<dbReference type="GO" id="GO:0004849">
    <property type="term" value="F:uridine kinase activity"/>
    <property type="evidence" value="ECO:0007669"/>
    <property type="project" value="UniProtKB-EC"/>
</dbReference>
<keyword evidence="3" id="KW-1185">Reference proteome</keyword>
<dbReference type="EMBL" id="JACHON010000003">
    <property type="protein sequence ID" value="MBB6512342.1"/>
    <property type="molecule type" value="Genomic_DNA"/>
</dbReference>
<proteinExistence type="predicted"/>
<reference evidence="2 3" key="1">
    <citation type="submission" date="2020-08" db="EMBL/GenBank/DDBJ databases">
        <title>Genomic Encyclopedia of Type Strains, Phase IV (KMG-IV): sequencing the most valuable type-strain genomes for metagenomic binning, comparative biology and taxonomic classification.</title>
        <authorList>
            <person name="Goeker M."/>
        </authorList>
    </citation>
    <scope>NUCLEOTIDE SEQUENCE [LARGE SCALE GENOMIC DNA]</scope>
    <source>
        <strain evidence="2 3">DSM 11805</strain>
    </source>
</reference>
<dbReference type="EC" id="2.7.1.48" evidence="2"/>
<dbReference type="RefSeq" id="WP_343068772.1">
    <property type="nucleotide sequence ID" value="NZ_BAAACU010000058.1"/>
</dbReference>
<name>A0A841RK43_9BACI</name>
<gene>
    <name evidence="2" type="ORF">GGQ92_001125</name>
</gene>